<dbReference type="Gene3D" id="3.40.50.11660">
    <property type="entry name" value="Glycosyl transferase family 10, C-terminal domain"/>
    <property type="match status" value="1"/>
</dbReference>
<evidence type="ECO:0000256" key="7">
    <source>
        <dbReference type="ARBA" id="ARBA00022968"/>
    </source>
</evidence>
<evidence type="ECO:0000256" key="9">
    <source>
        <dbReference type="ARBA" id="ARBA00023034"/>
    </source>
</evidence>
<evidence type="ECO:0000313" key="15">
    <source>
        <dbReference type="EMBL" id="CAH3195696.1"/>
    </source>
</evidence>
<evidence type="ECO:0000256" key="1">
    <source>
        <dbReference type="ARBA" id="ARBA00004323"/>
    </source>
</evidence>
<dbReference type="PANTHER" id="PTHR48438:SF1">
    <property type="entry name" value="ALPHA-(1,3)-FUCOSYLTRANSFERASE C-RELATED"/>
    <property type="match status" value="1"/>
</dbReference>
<feature type="domain" description="Fucosyltransferase C-terminal" evidence="13">
    <location>
        <begin position="222"/>
        <end position="400"/>
    </location>
</feature>
<keyword evidence="4 12" id="KW-0328">Glycosyltransferase</keyword>
<dbReference type="InterPro" id="IPR038577">
    <property type="entry name" value="GT10-like_C_sf"/>
</dbReference>
<dbReference type="EC" id="2.4.1.-" evidence="12"/>
<keyword evidence="11" id="KW-0325">Glycoprotein</keyword>
<evidence type="ECO:0000313" key="16">
    <source>
        <dbReference type="Proteomes" id="UP001159427"/>
    </source>
</evidence>
<dbReference type="Pfam" id="PF00852">
    <property type="entry name" value="Glyco_transf_10"/>
    <property type="match status" value="1"/>
</dbReference>
<evidence type="ECO:0000256" key="12">
    <source>
        <dbReference type="RuleBase" id="RU003832"/>
    </source>
</evidence>
<evidence type="ECO:0000256" key="4">
    <source>
        <dbReference type="ARBA" id="ARBA00022676"/>
    </source>
</evidence>
<comment type="subcellular location">
    <subcellularLocation>
        <location evidence="1">Golgi apparatus membrane</location>
        <topology evidence="1">Single-pass type II membrane protein</topology>
    </subcellularLocation>
    <subcellularLocation>
        <location evidence="12">Golgi apparatus</location>
        <location evidence="12">Golgi stack membrane</location>
        <topology evidence="12">Single-pass type II membrane protein</topology>
    </subcellularLocation>
</comment>
<organism evidence="15 16">
    <name type="scientific">Porites evermanni</name>
    <dbReference type="NCBI Taxonomy" id="104178"/>
    <lineage>
        <taxon>Eukaryota</taxon>
        <taxon>Metazoa</taxon>
        <taxon>Cnidaria</taxon>
        <taxon>Anthozoa</taxon>
        <taxon>Hexacorallia</taxon>
        <taxon>Scleractinia</taxon>
        <taxon>Fungiina</taxon>
        <taxon>Poritidae</taxon>
        <taxon>Porites</taxon>
    </lineage>
</organism>
<keyword evidence="9 12" id="KW-0333">Golgi apparatus</keyword>
<protein>
    <recommendedName>
        <fullName evidence="12">Fucosyltransferase</fullName>
        <ecNumber evidence="12">2.4.1.-</ecNumber>
    </recommendedName>
</protein>
<keyword evidence="10 12" id="KW-0472">Membrane</keyword>
<dbReference type="PANTHER" id="PTHR48438">
    <property type="entry name" value="ALPHA-(1,3)-FUCOSYLTRANSFERASE C-RELATED"/>
    <property type="match status" value="1"/>
</dbReference>
<dbReference type="Proteomes" id="UP001159427">
    <property type="component" value="Unassembled WGS sequence"/>
</dbReference>
<dbReference type="Pfam" id="PF17039">
    <property type="entry name" value="Glyco_tran_10_N"/>
    <property type="match status" value="1"/>
</dbReference>
<dbReference type="EMBL" id="CALNXI010004382">
    <property type="protein sequence ID" value="CAH3195696.1"/>
    <property type="molecule type" value="Genomic_DNA"/>
</dbReference>
<dbReference type="InterPro" id="IPR031481">
    <property type="entry name" value="Glyco_tran_10_N"/>
</dbReference>
<dbReference type="SUPFAM" id="SSF53756">
    <property type="entry name" value="UDP-Glycosyltransferase/glycogen phosphorylase"/>
    <property type="match status" value="1"/>
</dbReference>
<evidence type="ECO:0000256" key="2">
    <source>
        <dbReference type="ARBA" id="ARBA00004922"/>
    </source>
</evidence>
<keyword evidence="8 12" id="KW-1133">Transmembrane helix</keyword>
<evidence type="ECO:0000259" key="13">
    <source>
        <dbReference type="Pfam" id="PF00852"/>
    </source>
</evidence>
<evidence type="ECO:0000256" key="8">
    <source>
        <dbReference type="ARBA" id="ARBA00022989"/>
    </source>
</evidence>
<gene>
    <name evidence="15" type="ORF">PEVE_00030807</name>
</gene>
<keyword evidence="16" id="KW-1185">Reference proteome</keyword>
<comment type="pathway">
    <text evidence="2">Protein modification; protein glycosylation.</text>
</comment>
<accession>A0ABN8SY01</accession>
<keyword evidence="7" id="KW-0735">Signal-anchor</keyword>
<evidence type="ECO:0000256" key="10">
    <source>
        <dbReference type="ARBA" id="ARBA00023136"/>
    </source>
</evidence>
<keyword evidence="5 12" id="KW-0808">Transferase</keyword>
<evidence type="ECO:0000256" key="5">
    <source>
        <dbReference type="ARBA" id="ARBA00022679"/>
    </source>
</evidence>
<dbReference type="InterPro" id="IPR055270">
    <property type="entry name" value="Glyco_tran_10_C"/>
</dbReference>
<comment type="caution">
    <text evidence="15">The sequence shown here is derived from an EMBL/GenBank/DDBJ whole genome shotgun (WGS) entry which is preliminary data.</text>
</comment>
<reference evidence="15 16" key="1">
    <citation type="submission" date="2022-05" db="EMBL/GenBank/DDBJ databases">
        <authorList>
            <consortium name="Genoscope - CEA"/>
            <person name="William W."/>
        </authorList>
    </citation>
    <scope>NUCLEOTIDE SEQUENCE [LARGE SCALE GENOMIC DNA]</scope>
</reference>
<comment type="similarity">
    <text evidence="3 12">Belongs to the glycosyltransferase 10 family.</text>
</comment>
<dbReference type="InterPro" id="IPR001503">
    <property type="entry name" value="Glyco_trans_10"/>
</dbReference>
<evidence type="ECO:0000259" key="14">
    <source>
        <dbReference type="Pfam" id="PF17039"/>
    </source>
</evidence>
<evidence type="ECO:0000256" key="3">
    <source>
        <dbReference type="ARBA" id="ARBA00008919"/>
    </source>
</evidence>
<sequence length="420" mass="49521">MRITPRRCLRNGVIILFIFGLLSCFKVLWRPKVPTLIRKPPSRLQWVQGQPTRKPATQVYSPTHTTEVEDSSPSLLEKSRILILVYTKFWNEERWVGEQRGECFLDYDRKTQCPLEKFEVTYDKKRFAESDLVIFHAAAVNMPNLKHLRSLSKNRASSQRWVYQSMESPMSMPDPKPLNGLFNLTWTYRGDADFSAAYGAYVPLSPEEKLNKMASFMTDFSQGKSELVAWLVSNCQSQLRMSFVRELKKYIKVDVFGSCSRLFGNPRKCSKSYEKHCLKRYKFYLSFENVMCKDYITEKYWDHLEETNIVPVVMGGADPSDYKRMAIPGSYINVMDFKTVKQLAEYLQYLDKNNTAYNEYFKWRLKYKKSPYHYPLCNFCRSLALKPDLRKPKVYHDLKKYWEGEGVCKMQGILVRYMWS</sequence>
<keyword evidence="6 12" id="KW-0812">Transmembrane</keyword>
<feature type="domain" description="Fucosyltransferase N-terminal" evidence="14">
    <location>
        <begin position="80"/>
        <end position="199"/>
    </location>
</feature>
<feature type="transmembrane region" description="Helical" evidence="12">
    <location>
        <begin position="12"/>
        <end position="29"/>
    </location>
</feature>
<name>A0ABN8SY01_9CNID</name>
<evidence type="ECO:0000256" key="11">
    <source>
        <dbReference type="ARBA" id="ARBA00023180"/>
    </source>
</evidence>
<proteinExistence type="inferred from homology"/>
<evidence type="ECO:0000256" key="6">
    <source>
        <dbReference type="ARBA" id="ARBA00022692"/>
    </source>
</evidence>
<dbReference type="PROSITE" id="PS51257">
    <property type="entry name" value="PROKAR_LIPOPROTEIN"/>
    <property type="match status" value="1"/>
</dbReference>